<evidence type="ECO:0000313" key="1">
    <source>
        <dbReference type="EMBL" id="HIW80403.1"/>
    </source>
</evidence>
<gene>
    <name evidence="1" type="ORF">H9742_02575</name>
</gene>
<dbReference type="SUPFAM" id="SSF48371">
    <property type="entry name" value="ARM repeat"/>
    <property type="match status" value="1"/>
</dbReference>
<accession>A0A9D1R2Q4</accession>
<protein>
    <submittedName>
        <fullName evidence="1">HEAT repeat domain-containing protein</fullName>
    </submittedName>
</protein>
<name>A0A9D1R2Q4_9FIRM</name>
<dbReference type="Pfam" id="PF13646">
    <property type="entry name" value="HEAT_2"/>
    <property type="match status" value="1"/>
</dbReference>
<proteinExistence type="predicted"/>
<dbReference type="Proteomes" id="UP000824265">
    <property type="component" value="Unassembled WGS sequence"/>
</dbReference>
<dbReference type="InterPro" id="IPR011989">
    <property type="entry name" value="ARM-like"/>
</dbReference>
<dbReference type="InterPro" id="IPR016024">
    <property type="entry name" value="ARM-type_fold"/>
</dbReference>
<reference evidence="1" key="1">
    <citation type="journal article" date="2021" name="PeerJ">
        <title>Extensive microbial diversity within the chicken gut microbiome revealed by metagenomics and culture.</title>
        <authorList>
            <person name="Gilroy R."/>
            <person name="Ravi A."/>
            <person name="Getino M."/>
            <person name="Pursley I."/>
            <person name="Horton D.L."/>
            <person name="Alikhan N.F."/>
            <person name="Baker D."/>
            <person name="Gharbi K."/>
            <person name="Hall N."/>
            <person name="Watson M."/>
            <person name="Adriaenssens E.M."/>
            <person name="Foster-Nyarko E."/>
            <person name="Jarju S."/>
            <person name="Secka A."/>
            <person name="Antonio M."/>
            <person name="Oren A."/>
            <person name="Chaudhuri R.R."/>
            <person name="La Ragione R."/>
            <person name="Hildebrand F."/>
            <person name="Pallen M.J."/>
        </authorList>
    </citation>
    <scope>NUCLEOTIDE SEQUENCE</scope>
    <source>
        <strain evidence="1">CHK195-6426</strain>
    </source>
</reference>
<dbReference type="Gene3D" id="1.25.10.10">
    <property type="entry name" value="Leucine-rich Repeat Variant"/>
    <property type="match status" value="1"/>
</dbReference>
<organism evidence="1 2">
    <name type="scientific">Candidatus Acetatifactor stercoripullorum</name>
    <dbReference type="NCBI Taxonomy" id="2838414"/>
    <lineage>
        <taxon>Bacteria</taxon>
        <taxon>Bacillati</taxon>
        <taxon>Bacillota</taxon>
        <taxon>Clostridia</taxon>
        <taxon>Lachnospirales</taxon>
        <taxon>Lachnospiraceae</taxon>
        <taxon>Acetatifactor</taxon>
    </lineage>
</organism>
<comment type="caution">
    <text evidence="1">The sequence shown here is derived from an EMBL/GenBank/DDBJ whole genome shotgun (WGS) entry which is preliminary data.</text>
</comment>
<reference evidence="1" key="2">
    <citation type="submission" date="2021-04" db="EMBL/GenBank/DDBJ databases">
        <authorList>
            <person name="Gilroy R."/>
        </authorList>
    </citation>
    <scope>NUCLEOTIDE SEQUENCE</scope>
    <source>
        <strain evidence="1">CHK195-6426</strain>
    </source>
</reference>
<evidence type="ECO:0000313" key="2">
    <source>
        <dbReference type="Proteomes" id="UP000824265"/>
    </source>
</evidence>
<dbReference type="AlphaFoldDB" id="A0A9D1R2Q4"/>
<dbReference type="EMBL" id="DXGH01000012">
    <property type="protein sequence ID" value="HIW80403.1"/>
    <property type="molecule type" value="Genomic_DNA"/>
</dbReference>
<sequence length="112" mass="12383">MDNAHTIEKIHKFAEKKKSDKIIKFLSSSETEVVVAALEALSEIRDEDSVNSIAGMIDNAEPQIRMEAAKALGNLGTEYAKTYLQHRMAAEQDEAVKKAIMDALHNIAANKK</sequence>